<feature type="compositionally biased region" description="Low complexity" evidence="2">
    <location>
        <begin position="178"/>
        <end position="191"/>
    </location>
</feature>
<name>A0ABU3DFH1_9RHOB</name>
<dbReference type="Proteomes" id="UP001265259">
    <property type="component" value="Unassembled WGS sequence"/>
</dbReference>
<organism evidence="4 5">
    <name type="scientific">Tropicimonas omnivorans</name>
    <dbReference type="NCBI Taxonomy" id="3075590"/>
    <lineage>
        <taxon>Bacteria</taxon>
        <taxon>Pseudomonadati</taxon>
        <taxon>Pseudomonadota</taxon>
        <taxon>Alphaproteobacteria</taxon>
        <taxon>Rhodobacterales</taxon>
        <taxon>Roseobacteraceae</taxon>
        <taxon>Tropicimonas</taxon>
    </lineage>
</organism>
<dbReference type="GO" id="GO:0003677">
    <property type="term" value="F:DNA binding"/>
    <property type="evidence" value="ECO:0007669"/>
    <property type="project" value="UniProtKB-KW"/>
</dbReference>
<feature type="domain" description="KfrA N-terminal DNA-binding" evidence="3">
    <location>
        <begin position="14"/>
        <end position="115"/>
    </location>
</feature>
<keyword evidence="1" id="KW-0175">Coiled coil</keyword>
<feature type="compositionally biased region" description="Basic and acidic residues" evidence="2">
    <location>
        <begin position="205"/>
        <end position="214"/>
    </location>
</feature>
<evidence type="ECO:0000313" key="4">
    <source>
        <dbReference type="EMBL" id="MDT0682303.1"/>
    </source>
</evidence>
<dbReference type="InterPro" id="IPR021104">
    <property type="entry name" value="KfrA_DNA-bd_N"/>
</dbReference>
<sequence length="231" mass="24784">MTEATKKTNAALEKKVRKAVADIQAKGEKPTNAAVREITKGSFRDIGPIVKIVLAEQKAAAEASRAAPEMPEEVIDLYASAWEAAWRCADEAAAIERRAHASQLAEVEEERAEALDNIGLVEDERDSAVAEAEAAGERAQQAEERVASLTAELMEAKVLIAKLEGRLLGREEFASQGNSHASNEESSAAPAVKDDSQMSLFPDSGDDRIVRQNDDGGAEQVDDPDDEQDAA</sequence>
<comment type="caution">
    <text evidence="4">The sequence shown here is derived from an EMBL/GenBank/DDBJ whole genome shotgun (WGS) entry which is preliminary data.</text>
</comment>
<evidence type="ECO:0000256" key="2">
    <source>
        <dbReference type="SAM" id="MobiDB-lite"/>
    </source>
</evidence>
<reference evidence="4 5" key="1">
    <citation type="submission" date="2023-09" db="EMBL/GenBank/DDBJ databases">
        <authorList>
            <person name="Rey-Velasco X."/>
        </authorList>
    </citation>
    <scope>NUCLEOTIDE SEQUENCE [LARGE SCALE GENOMIC DNA]</scope>
    <source>
        <strain evidence="4 5">F158</strain>
    </source>
</reference>
<evidence type="ECO:0000259" key="3">
    <source>
        <dbReference type="Pfam" id="PF11740"/>
    </source>
</evidence>
<gene>
    <name evidence="4" type="ORF">RM543_06380</name>
</gene>
<evidence type="ECO:0000313" key="5">
    <source>
        <dbReference type="Proteomes" id="UP001265259"/>
    </source>
</evidence>
<protein>
    <submittedName>
        <fullName evidence="4">DNA-binding protein</fullName>
    </submittedName>
</protein>
<dbReference type="Pfam" id="PF11740">
    <property type="entry name" value="KfrA_N"/>
    <property type="match status" value="1"/>
</dbReference>
<accession>A0ABU3DFH1</accession>
<feature type="coiled-coil region" evidence="1">
    <location>
        <begin position="97"/>
        <end position="166"/>
    </location>
</feature>
<evidence type="ECO:0000256" key="1">
    <source>
        <dbReference type="SAM" id="Coils"/>
    </source>
</evidence>
<dbReference type="RefSeq" id="WP_311690061.1">
    <property type="nucleotide sequence ID" value="NZ_JAVRHL010000002.1"/>
</dbReference>
<keyword evidence="4" id="KW-0238">DNA-binding</keyword>
<keyword evidence="5" id="KW-1185">Reference proteome</keyword>
<feature type="region of interest" description="Disordered" evidence="2">
    <location>
        <begin position="174"/>
        <end position="231"/>
    </location>
</feature>
<proteinExistence type="predicted"/>
<dbReference type="EMBL" id="JAVRHL010000002">
    <property type="protein sequence ID" value="MDT0682303.1"/>
    <property type="molecule type" value="Genomic_DNA"/>
</dbReference>
<feature type="compositionally biased region" description="Acidic residues" evidence="2">
    <location>
        <begin position="216"/>
        <end position="231"/>
    </location>
</feature>